<keyword evidence="3" id="KW-1185">Reference proteome</keyword>
<gene>
    <name evidence="2" type="ORF">J2N86_00065</name>
</gene>
<evidence type="ECO:0000256" key="1">
    <source>
        <dbReference type="SAM" id="MobiDB-lite"/>
    </source>
</evidence>
<evidence type="ECO:0000313" key="2">
    <source>
        <dbReference type="EMBL" id="USQ13782.1"/>
    </source>
</evidence>
<dbReference type="Proteomes" id="UP001057474">
    <property type="component" value="Chromosome"/>
</dbReference>
<dbReference type="RefSeq" id="WP_252580103.1">
    <property type="nucleotide sequence ID" value="NZ_CP071527.1"/>
</dbReference>
<dbReference type="EMBL" id="CP071527">
    <property type="protein sequence ID" value="USQ13782.1"/>
    <property type="molecule type" value="Genomic_DNA"/>
</dbReference>
<organism evidence="2 3">
    <name type="scientific">Legionella lytica</name>
    <dbReference type="NCBI Taxonomy" id="96232"/>
    <lineage>
        <taxon>Bacteria</taxon>
        <taxon>Pseudomonadati</taxon>
        <taxon>Pseudomonadota</taxon>
        <taxon>Gammaproteobacteria</taxon>
        <taxon>Legionellales</taxon>
        <taxon>Legionellaceae</taxon>
        <taxon>Legionella</taxon>
    </lineage>
</organism>
<reference evidence="2" key="1">
    <citation type="submission" date="2021-03" db="EMBL/GenBank/DDBJ databases">
        <title>Legionella lytica PCM 2298.</title>
        <authorList>
            <person name="Koper P."/>
        </authorList>
    </citation>
    <scope>NUCLEOTIDE SEQUENCE</scope>
    <source>
        <strain evidence="2">PCM 2298</strain>
    </source>
</reference>
<protein>
    <recommendedName>
        <fullName evidence="4">RGS domain-containing protein</fullName>
    </recommendedName>
</protein>
<accession>A0ABY4Y846</accession>
<name>A0ABY4Y846_9GAMM</name>
<evidence type="ECO:0008006" key="4">
    <source>
        <dbReference type="Google" id="ProtNLM"/>
    </source>
</evidence>
<proteinExistence type="predicted"/>
<feature type="region of interest" description="Disordered" evidence="1">
    <location>
        <begin position="154"/>
        <end position="184"/>
    </location>
</feature>
<sequence length="184" mass="21308">MCNESKSCLCHRIKDFIITDKKEKFLGFFQQRHIIELYSFLKESYPLVNPKFKDENFNEVLQRLVNTYIDPPGNGDHSLVINVNHEVVKKRFLSTYHKYQNQQRDKTRVLVRLTQLIHDVENLAYNNLDDNQDFKSLLQKGAKKLTRSFSSKVASFLHPKKTPASSGPEHENNAESSSPPSPSN</sequence>
<evidence type="ECO:0000313" key="3">
    <source>
        <dbReference type="Proteomes" id="UP001057474"/>
    </source>
</evidence>